<evidence type="ECO:0000256" key="1">
    <source>
        <dbReference type="SAM" id="MobiDB-lite"/>
    </source>
</evidence>
<evidence type="ECO:0000313" key="2">
    <source>
        <dbReference type="EMBL" id="TYP71510.1"/>
    </source>
</evidence>
<dbReference type="Proteomes" id="UP000324376">
    <property type="component" value="Unassembled WGS sequence"/>
</dbReference>
<organism evidence="2 3">
    <name type="scientific">Aquimarina intermedia</name>
    <dbReference type="NCBI Taxonomy" id="350814"/>
    <lineage>
        <taxon>Bacteria</taxon>
        <taxon>Pseudomonadati</taxon>
        <taxon>Bacteroidota</taxon>
        <taxon>Flavobacteriia</taxon>
        <taxon>Flavobacteriales</taxon>
        <taxon>Flavobacteriaceae</taxon>
        <taxon>Aquimarina</taxon>
    </lineage>
</organism>
<evidence type="ECO:0000313" key="3">
    <source>
        <dbReference type="Proteomes" id="UP000324376"/>
    </source>
</evidence>
<comment type="caution">
    <text evidence="2">The sequence shown here is derived from an EMBL/GenBank/DDBJ whole genome shotgun (WGS) entry which is preliminary data.</text>
</comment>
<reference evidence="2 3" key="1">
    <citation type="submission" date="2019-07" db="EMBL/GenBank/DDBJ databases">
        <title>Genomic Encyclopedia of Archaeal and Bacterial Type Strains, Phase II (KMG-II): from individual species to whole genera.</title>
        <authorList>
            <person name="Goeker M."/>
        </authorList>
    </citation>
    <scope>NUCLEOTIDE SEQUENCE [LARGE SCALE GENOMIC DNA]</scope>
    <source>
        <strain evidence="2 3">DSM 17527</strain>
    </source>
</reference>
<accession>A0A5S5BZL4</accession>
<feature type="compositionally biased region" description="Acidic residues" evidence="1">
    <location>
        <begin position="120"/>
        <end position="133"/>
    </location>
</feature>
<sequence length="268" mass="31937">MSKRFIDISILPKAWRKLEPSLKITWFYLWNHCDAAGVWEIDRDLFEFENGFEIDLDLLKKHLPEEFEVSGNLLLMKNFISINYTQLKENYNPHKPTYRAINRHNLKLNSSLNQACFKLEEEDEDEEEEEGKDEDEKKSAKEKSLMQYTNQNEIDQCLKKCVEFFPEHLRPGDKQKKSWVDTIEKLNRIEKIPFDKIIEIVKKTRADDFWSKNFLSLVKLRKKNKEGLMYVVVFNENIKSKPTNKGFEADQDYMQTVHDSEIAKSWNT</sequence>
<dbReference type="RefSeq" id="WP_148783405.1">
    <property type="nucleotide sequence ID" value="NZ_VNHU01000009.1"/>
</dbReference>
<feature type="compositionally biased region" description="Basic and acidic residues" evidence="1">
    <location>
        <begin position="134"/>
        <end position="143"/>
    </location>
</feature>
<feature type="region of interest" description="Disordered" evidence="1">
    <location>
        <begin position="120"/>
        <end position="143"/>
    </location>
</feature>
<keyword evidence="3" id="KW-1185">Reference proteome</keyword>
<proteinExistence type="predicted"/>
<dbReference type="EMBL" id="VNHU01000009">
    <property type="protein sequence ID" value="TYP71510.1"/>
    <property type="molecule type" value="Genomic_DNA"/>
</dbReference>
<protein>
    <submittedName>
        <fullName evidence="2">Uncharacterized protein</fullName>
    </submittedName>
</protein>
<name>A0A5S5BZL4_9FLAO</name>
<dbReference type="OrthoDB" id="1453260at2"/>
<gene>
    <name evidence="2" type="ORF">BD809_10992</name>
</gene>
<dbReference type="AlphaFoldDB" id="A0A5S5BZL4"/>